<comment type="cofactor">
    <cofactor evidence="5">
        <name>[4Fe-4S] cluster</name>
        <dbReference type="ChEBI" id="CHEBI:49883"/>
    </cofactor>
    <text evidence="5">Binds 1 [4Fe-4S] cluster per subunit.</text>
</comment>
<evidence type="ECO:0000256" key="5">
    <source>
        <dbReference type="HAMAP-Rule" id="MF_00191"/>
    </source>
</evidence>
<feature type="binding site" evidence="5">
    <location>
        <position position="296"/>
    </location>
    <ligand>
        <name>isopentenyl diphosphate</name>
        <dbReference type="ChEBI" id="CHEBI:128769"/>
    </ligand>
</feature>
<dbReference type="Pfam" id="PF01048">
    <property type="entry name" value="PNP_UDP_1"/>
    <property type="match status" value="1"/>
</dbReference>
<feature type="binding site" evidence="5">
    <location>
        <position position="296"/>
    </location>
    <ligand>
        <name>(2E)-4-hydroxy-3-methylbut-2-enyl diphosphate</name>
        <dbReference type="ChEBI" id="CHEBI:128753"/>
    </ligand>
</feature>
<feature type="binding site" evidence="5">
    <location>
        <position position="478"/>
    </location>
    <ligand>
        <name>isopentenyl diphosphate</name>
        <dbReference type="ChEBI" id="CHEBI:128769"/>
    </ligand>
</feature>
<comment type="pathway">
    <text evidence="5">Isoprenoid biosynthesis; isopentenyl diphosphate biosynthesis via DXP pathway; isopentenyl diphosphate from 1-deoxy-D-xylulose 5-phosphate: step 6/6.</text>
</comment>
<keyword evidence="3 5" id="KW-0408">Iron</keyword>
<dbReference type="CDD" id="cd13944">
    <property type="entry name" value="lytB_ispH"/>
    <property type="match status" value="1"/>
</dbReference>
<evidence type="ECO:0000256" key="3">
    <source>
        <dbReference type="ARBA" id="ARBA00023004"/>
    </source>
</evidence>
<evidence type="ECO:0000256" key="4">
    <source>
        <dbReference type="ARBA" id="ARBA00023014"/>
    </source>
</evidence>
<dbReference type="Gene3D" id="3.40.50.1580">
    <property type="entry name" value="Nucleoside phosphorylase domain"/>
    <property type="match status" value="1"/>
</dbReference>
<reference evidence="9" key="1">
    <citation type="journal article" date="2019" name="Int. J. Syst. Evol. Microbiol.">
        <title>The Global Catalogue of Microorganisms (GCM) 10K type strain sequencing project: providing services to taxonomists for standard genome sequencing and annotation.</title>
        <authorList>
            <consortium name="The Broad Institute Genomics Platform"/>
            <consortium name="The Broad Institute Genome Sequencing Center for Infectious Disease"/>
            <person name="Wu L."/>
            <person name="Ma J."/>
        </authorList>
    </citation>
    <scope>NUCLEOTIDE SEQUENCE [LARGE SCALE GENOMIC DNA]</scope>
    <source>
        <strain evidence="9">JCM 17906</strain>
    </source>
</reference>
<comment type="pathway">
    <text evidence="5">Isoprenoid biosynthesis; dimethylallyl diphosphate biosynthesis; dimethylallyl diphosphate from (2E)-4-hydroxy-3-methylbutenyl diphosphate: step 1/1.</text>
</comment>
<dbReference type="PANTHER" id="PTHR30426">
    <property type="entry name" value="4-HYDROXY-3-METHYLBUT-2-ENYL DIPHOSPHATE REDUCTASE"/>
    <property type="match status" value="1"/>
</dbReference>
<protein>
    <recommendedName>
        <fullName evidence="5">4-hydroxy-3-methylbut-2-enyl diphosphate reductase</fullName>
        <shortName evidence="5">HMBPP reductase</shortName>
        <ecNumber evidence="5">1.17.7.4</ecNumber>
    </recommendedName>
</protein>
<feature type="binding site" evidence="5">
    <location>
        <position position="477"/>
    </location>
    <ligand>
        <name>isopentenyl diphosphate</name>
        <dbReference type="ChEBI" id="CHEBI:128769"/>
    </ligand>
</feature>
<keyword evidence="4 5" id="KW-0411">Iron-sulfur</keyword>
<feature type="binding site" evidence="5">
    <location>
        <position position="479"/>
    </location>
    <ligand>
        <name>(2E)-4-hydroxy-3-methylbut-2-enyl diphosphate</name>
        <dbReference type="ChEBI" id="CHEBI:128753"/>
    </ligand>
</feature>
<dbReference type="EC" id="1.17.7.4" evidence="5"/>
<comment type="catalytic activity">
    <reaction evidence="5">
        <text>isopentenyl diphosphate + 2 oxidized [2Fe-2S]-[ferredoxin] + H2O = (2E)-4-hydroxy-3-methylbut-2-enyl diphosphate + 2 reduced [2Fe-2S]-[ferredoxin] + 2 H(+)</text>
        <dbReference type="Rhea" id="RHEA:24488"/>
        <dbReference type="Rhea" id="RHEA-COMP:10000"/>
        <dbReference type="Rhea" id="RHEA-COMP:10001"/>
        <dbReference type="ChEBI" id="CHEBI:15377"/>
        <dbReference type="ChEBI" id="CHEBI:15378"/>
        <dbReference type="ChEBI" id="CHEBI:33737"/>
        <dbReference type="ChEBI" id="CHEBI:33738"/>
        <dbReference type="ChEBI" id="CHEBI:128753"/>
        <dbReference type="ChEBI" id="CHEBI:128769"/>
        <dbReference type="EC" id="1.17.7.4"/>
    </reaction>
</comment>
<dbReference type="InterPro" id="IPR003451">
    <property type="entry name" value="LytB/IspH"/>
</dbReference>
<dbReference type="Proteomes" id="UP001501598">
    <property type="component" value="Unassembled WGS sequence"/>
</dbReference>
<feature type="binding site" evidence="5">
    <location>
        <position position="379"/>
    </location>
    <ligand>
        <name>(2E)-4-hydroxy-3-methylbut-2-enyl diphosphate</name>
        <dbReference type="ChEBI" id="CHEBI:128753"/>
    </ligand>
</feature>
<sequence length="561" mass="58274">MSAVPLDDGPERPFDSPESTTRALGVHHGASRSPESTTRALGVHHGASRSPESTTRAPGAVGLAPPLVCAPLGIEAAALRGLGDSARVVRTGMGPVRASAAARWIASGGPRPVLVAGVAGALTEAVRPGDLVVASEIRFTDFRAPVPIPTAGPLATALRRAGLTVHLGPIVCSPAVVEGTRRTELGREGALAVDMESGWLAEAAAGGPFAVVRAVVDTPEAPLLTPGTPVRGFTALRALRRAAPVLRDWFAAVRPRDVVLAEPRSFCAGVERAIDIVDRALDRFGAPVYVRRQIVHNAHVVRRLTERGAVFVQELDEVPHGANAVLAAHGVSPAVRAQADERGLAVIDATCPLVAKVHAEVKRHTGRGETVFLIGHSDHEEVEGTVGEAPADIVVVEDEEMAHTVTAPDPSRVSYAMQTTLAVDEAERIAAVLRGRFPAIAAPRRDDICYATTNRQRAIRAVAADVDLVIVVGSENSSNSRRLAEVAGRSGVPAHLVDDVGGLDLSWLVGAGRIGVSAGASAPPELVDEVVSCLSGLGPVAVTTTTTGTEDVVFTLPKEVS</sequence>
<feature type="binding site" evidence="5">
    <location>
        <position position="521"/>
    </location>
    <ligand>
        <name>(2E)-4-hydroxy-3-methylbut-2-enyl diphosphate</name>
        <dbReference type="ChEBI" id="CHEBI:128753"/>
    </ligand>
</feature>
<dbReference type="RefSeq" id="WP_345425415.1">
    <property type="nucleotide sequence ID" value="NZ_BAABGT010000094.1"/>
</dbReference>
<organism evidence="8 9">
    <name type="scientific">Pseudonocardia xishanensis</name>
    <dbReference type="NCBI Taxonomy" id="630995"/>
    <lineage>
        <taxon>Bacteria</taxon>
        <taxon>Bacillati</taxon>
        <taxon>Actinomycetota</taxon>
        <taxon>Actinomycetes</taxon>
        <taxon>Pseudonocardiales</taxon>
        <taxon>Pseudonocardiaceae</taxon>
        <taxon>Pseudonocardia</taxon>
    </lineage>
</organism>
<feature type="binding site" evidence="5">
    <location>
        <position position="479"/>
    </location>
    <ligand>
        <name>isopentenyl diphosphate</name>
        <dbReference type="ChEBI" id="CHEBI:128769"/>
    </ligand>
</feature>
<dbReference type="Gene3D" id="3.40.1010.20">
    <property type="entry name" value="4-hydroxy-3-methylbut-2-enyl diphosphate reductase, catalytic domain"/>
    <property type="match status" value="2"/>
</dbReference>
<feature type="binding site" evidence="5">
    <location>
        <position position="379"/>
    </location>
    <ligand>
        <name>isopentenyl diphosphate</name>
        <dbReference type="ChEBI" id="CHEBI:128769"/>
    </ligand>
</feature>
<proteinExistence type="inferred from homology"/>
<evidence type="ECO:0000256" key="2">
    <source>
        <dbReference type="ARBA" id="ARBA00022723"/>
    </source>
</evidence>
<feature type="region of interest" description="Disordered" evidence="6">
    <location>
        <begin position="1"/>
        <end position="59"/>
    </location>
</feature>
<dbReference type="Gene3D" id="3.40.50.11270">
    <property type="match status" value="1"/>
</dbReference>
<feature type="binding site" evidence="5">
    <location>
        <position position="449"/>
    </location>
    <ligand>
        <name>[4Fe-4S] cluster</name>
        <dbReference type="ChEBI" id="CHEBI:49883"/>
    </ligand>
</feature>
<feature type="binding site" evidence="5">
    <location>
        <position position="329"/>
    </location>
    <ligand>
        <name>(2E)-4-hydroxy-3-methylbut-2-enyl diphosphate</name>
        <dbReference type="ChEBI" id="CHEBI:128753"/>
    </ligand>
</feature>
<keyword evidence="5" id="KW-0414">Isoprene biosynthesis</keyword>
<keyword evidence="2 5" id="KW-0479">Metal-binding</keyword>
<feature type="binding site" evidence="5">
    <location>
        <position position="267"/>
    </location>
    <ligand>
        <name>[4Fe-4S] cluster</name>
        <dbReference type="ChEBI" id="CHEBI:49883"/>
    </ligand>
</feature>
<comment type="caution">
    <text evidence="8">The sequence shown here is derived from an EMBL/GenBank/DDBJ whole genome shotgun (WGS) entry which is preliminary data.</text>
</comment>
<keyword evidence="9" id="KW-1185">Reference proteome</keyword>
<evidence type="ECO:0000313" key="8">
    <source>
        <dbReference type="EMBL" id="GAA4556066.1"/>
    </source>
</evidence>
<feature type="active site" description="Proton donor" evidence="5">
    <location>
        <position position="381"/>
    </location>
</feature>
<dbReference type="SUPFAM" id="SSF53167">
    <property type="entry name" value="Purine and uridine phosphorylases"/>
    <property type="match status" value="1"/>
</dbReference>
<evidence type="ECO:0000256" key="6">
    <source>
        <dbReference type="SAM" id="MobiDB-lite"/>
    </source>
</evidence>
<keyword evidence="5" id="KW-0560">Oxidoreductase</keyword>
<dbReference type="InterPro" id="IPR035994">
    <property type="entry name" value="Nucleoside_phosphorylase_sf"/>
</dbReference>
<feature type="binding site" evidence="5">
    <location>
        <position position="521"/>
    </location>
    <ligand>
        <name>dimethylallyl diphosphate</name>
        <dbReference type="ChEBI" id="CHEBI:57623"/>
    </ligand>
</feature>
<feature type="binding site" evidence="5">
    <location>
        <position position="379"/>
    </location>
    <ligand>
        <name>dimethylallyl diphosphate</name>
        <dbReference type="ChEBI" id="CHEBI:57623"/>
    </ligand>
</feature>
<dbReference type="NCBIfam" id="TIGR00216">
    <property type="entry name" value="ispH_lytB"/>
    <property type="match status" value="1"/>
</dbReference>
<feature type="binding site" evidence="5">
    <location>
        <position position="329"/>
    </location>
    <ligand>
        <name>dimethylallyl diphosphate</name>
        <dbReference type="ChEBI" id="CHEBI:57623"/>
    </ligand>
</feature>
<feature type="binding site" evidence="5">
    <location>
        <position position="521"/>
    </location>
    <ligand>
        <name>isopentenyl diphosphate</name>
        <dbReference type="ChEBI" id="CHEBI:128769"/>
    </ligand>
</feature>
<dbReference type="PANTHER" id="PTHR30426:SF0">
    <property type="entry name" value="4-HYDROXY-3-METHYLBUT-2-ENYL DIPHOSPHATE REDUCTASE"/>
    <property type="match status" value="1"/>
</dbReference>
<feature type="binding site" evidence="5">
    <location>
        <position position="478"/>
    </location>
    <ligand>
        <name>(2E)-4-hydroxy-3-methylbut-2-enyl diphosphate</name>
        <dbReference type="ChEBI" id="CHEBI:128753"/>
    </ligand>
</feature>
<feature type="binding site" evidence="5">
    <location>
        <position position="477"/>
    </location>
    <ligand>
        <name>dimethylallyl diphosphate</name>
        <dbReference type="ChEBI" id="CHEBI:57623"/>
    </ligand>
</feature>
<dbReference type="Pfam" id="PF02401">
    <property type="entry name" value="LYTB"/>
    <property type="match status" value="1"/>
</dbReference>
<comment type="function">
    <text evidence="5">Catalyzes the conversion of 1-hydroxy-2-methyl-2-(E)-butenyl 4-diphosphate (HMBPP) into a mixture of isopentenyl diphosphate (IPP) and dimethylallyl diphosphate (DMAPP). Acts in the terminal step of the DOXP/MEP pathway for isoprenoid precursor biosynthesis.</text>
</comment>
<feature type="binding site" evidence="5">
    <location>
        <position position="419"/>
    </location>
    <ligand>
        <name>(2E)-4-hydroxy-3-methylbut-2-enyl diphosphate</name>
        <dbReference type="ChEBI" id="CHEBI:128753"/>
    </ligand>
</feature>
<dbReference type="HAMAP" id="MF_00191">
    <property type="entry name" value="IspH"/>
    <property type="match status" value="1"/>
</dbReference>
<feature type="binding site" evidence="5">
    <location>
        <position position="329"/>
    </location>
    <ligand>
        <name>isopentenyl diphosphate</name>
        <dbReference type="ChEBI" id="CHEBI:128769"/>
    </ligand>
</feature>
<feature type="binding site" evidence="5">
    <location>
        <position position="479"/>
    </location>
    <ligand>
        <name>dimethylallyl diphosphate</name>
        <dbReference type="ChEBI" id="CHEBI:57623"/>
    </ligand>
</feature>
<feature type="binding site" evidence="5">
    <location>
        <position position="296"/>
    </location>
    <ligand>
        <name>dimethylallyl diphosphate</name>
        <dbReference type="ChEBI" id="CHEBI:57623"/>
    </ligand>
</feature>
<accession>A0ABP8S1E5</accession>
<keyword evidence="1 5" id="KW-0004">4Fe-4S</keyword>
<feature type="binding site" evidence="5">
    <location>
        <position position="478"/>
    </location>
    <ligand>
        <name>dimethylallyl diphosphate</name>
        <dbReference type="ChEBI" id="CHEBI:57623"/>
    </ligand>
</feature>
<dbReference type="EMBL" id="BAABGT010000094">
    <property type="protein sequence ID" value="GAA4556066.1"/>
    <property type="molecule type" value="Genomic_DNA"/>
</dbReference>
<gene>
    <name evidence="5" type="primary">ispH</name>
    <name evidence="8" type="ORF">GCM10023175_57520</name>
</gene>
<evidence type="ECO:0000259" key="7">
    <source>
        <dbReference type="Pfam" id="PF01048"/>
    </source>
</evidence>
<evidence type="ECO:0000313" key="9">
    <source>
        <dbReference type="Proteomes" id="UP001501598"/>
    </source>
</evidence>
<comment type="catalytic activity">
    <reaction evidence="5">
        <text>dimethylallyl diphosphate + 2 oxidized [2Fe-2S]-[ferredoxin] + H2O = (2E)-4-hydroxy-3-methylbut-2-enyl diphosphate + 2 reduced [2Fe-2S]-[ferredoxin] + 2 H(+)</text>
        <dbReference type="Rhea" id="RHEA:24825"/>
        <dbReference type="Rhea" id="RHEA-COMP:10000"/>
        <dbReference type="Rhea" id="RHEA-COMP:10001"/>
        <dbReference type="ChEBI" id="CHEBI:15377"/>
        <dbReference type="ChEBI" id="CHEBI:15378"/>
        <dbReference type="ChEBI" id="CHEBI:33737"/>
        <dbReference type="ChEBI" id="CHEBI:33738"/>
        <dbReference type="ChEBI" id="CHEBI:57623"/>
        <dbReference type="ChEBI" id="CHEBI:128753"/>
        <dbReference type="EC" id="1.17.7.4"/>
    </reaction>
</comment>
<feature type="binding site" evidence="5">
    <location>
        <position position="351"/>
    </location>
    <ligand>
        <name>[4Fe-4S] cluster</name>
        <dbReference type="ChEBI" id="CHEBI:49883"/>
    </ligand>
</feature>
<feature type="domain" description="Nucleoside phosphorylase" evidence="7">
    <location>
        <begin position="84"/>
        <end position="219"/>
    </location>
</feature>
<dbReference type="InterPro" id="IPR000845">
    <property type="entry name" value="Nucleoside_phosphorylase_d"/>
</dbReference>
<evidence type="ECO:0000256" key="1">
    <source>
        <dbReference type="ARBA" id="ARBA00022485"/>
    </source>
</evidence>
<comment type="similarity">
    <text evidence="5">Belongs to the IspH family.</text>
</comment>
<name>A0ABP8S1E5_9PSEU</name>
<feature type="binding site" evidence="5">
    <location>
        <position position="477"/>
    </location>
    <ligand>
        <name>(2E)-4-hydroxy-3-methylbut-2-enyl diphosphate</name>
        <dbReference type="ChEBI" id="CHEBI:128753"/>
    </ligand>
</feature>